<dbReference type="EMBL" id="OD565960">
    <property type="protein sequence ID" value="CAD7443042.1"/>
    <property type="molecule type" value="Genomic_DNA"/>
</dbReference>
<protein>
    <submittedName>
        <fullName evidence="2">Uncharacterized protein</fullName>
    </submittedName>
</protein>
<evidence type="ECO:0000313" key="2">
    <source>
        <dbReference type="EMBL" id="CAD7443042.1"/>
    </source>
</evidence>
<name>A0A7R9I0H1_9NEOP</name>
<keyword evidence="1" id="KW-0175">Coiled coil</keyword>
<dbReference type="AlphaFoldDB" id="A0A7R9I0H1"/>
<sequence>MDRKTFTVKIEPEEDLDYHLHHVELENKSEIDCRIKPEECLEEEVHDYQQPEFILLPSIKEELPLTSVEKKAYLDAKIVMINWMKKYPHFHVKVIAVIAHVHYEQVLVLDEALVDEDTYPDLQIADLQTAIEQLARELEKVRAENVKLEAAQKNRSDSEPIPLIEWHYRSRLGVNFISDRMELELKTRSSKGSHSRGLRVDGVQQIAGGSRQPYSLSTRMALTEIKEIPDYMSVRLCFFAHLLLTGIPRRPGGDTHVLIVMVSSIFYRYWSSFLLRRYPSDELQSVNLGVPRYILILTSKLGKINNGMVGRIIVANPLTLSPPSWEPIDQKLFQDCWPCPDQSLASCLHLSWFQLGFNPTSTSLLEYRGTPLGGEIRANTGIYRQETRIGVLEIESFDNLDYIIHEKVLKIDLLNTLLAFCWIPGHAGLSINELAAKEAVCLAPEAGLGSMFLDLKSYVRREVLRTCHEHWVWTTVQSKLQSTRDGVSRNIKKT</sequence>
<reference evidence="2" key="1">
    <citation type="submission" date="2020-11" db="EMBL/GenBank/DDBJ databases">
        <authorList>
            <person name="Tran Van P."/>
        </authorList>
    </citation>
    <scope>NUCLEOTIDE SEQUENCE</scope>
</reference>
<organism evidence="2">
    <name type="scientific">Timema bartmani</name>
    <dbReference type="NCBI Taxonomy" id="61472"/>
    <lineage>
        <taxon>Eukaryota</taxon>
        <taxon>Metazoa</taxon>
        <taxon>Ecdysozoa</taxon>
        <taxon>Arthropoda</taxon>
        <taxon>Hexapoda</taxon>
        <taxon>Insecta</taxon>
        <taxon>Pterygota</taxon>
        <taxon>Neoptera</taxon>
        <taxon>Polyneoptera</taxon>
        <taxon>Phasmatodea</taxon>
        <taxon>Timematodea</taxon>
        <taxon>Timematoidea</taxon>
        <taxon>Timematidae</taxon>
        <taxon>Timema</taxon>
    </lineage>
</organism>
<feature type="coiled-coil region" evidence="1">
    <location>
        <begin position="124"/>
        <end position="154"/>
    </location>
</feature>
<evidence type="ECO:0000256" key="1">
    <source>
        <dbReference type="SAM" id="Coils"/>
    </source>
</evidence>
<gene>
    <name evidence="2" type="ORF">TBIB3V08_LOCUS5455</name>
</gene>
<proteinExistence type="predicted"/>
<accession>A0A7R9I0H1</accession>